<evidence type="ECO:0000256" key="1">
    <source>
        <dbReference type="SAM" id="MobiDB-lite"/>
    </source>
</evidence>
<feature type="region of interest" description="Disordered" evidence="1">
    <location>
        <begin position="195"/>
        <end position="277"/>
    </location>
</feature>
<dbReference type="OrthoDB" id="5579281at2759"/>
<dbReference type="PANTHER" id="PTHR28076">
    <property type="entry name" value="SPORULATION-SPECIFIC PROTEIN 71"/>
    <property type="match status" value="1"/>
</dbReference>
<organism evidence="4 5">
    <name type="scientific">Lentinus brumalis</name>
    <dbReference type="NCBI Taxonomy" id="2498619"/>
    <lineage>
        <taxon>Eukaryota</taxon>
        <taxon>Fungi</taxon>
        <taxon>Dikarya</taxon>
        <taxon>Basidiomycota</taxon>
        <taxon>Agaricomycotina</taxon>
        <taxon>Agaricomycetes</taxon>
        <taxon>Polyporales</taxon>
        <taxon>Polyporaceae</taxon>
        <taxon>Lentinus</taxon>
    </lineage>
</organism>
<feature type="region of interest" description="Disordered" evidence="1">
    <location>
        <begin position="38"/>
        <end position="77"/>
    </location>
</feature>
<dbReference type="InterPro" id="IPR057379">
    <property type="entry name" value="PH_SPO71"/>
</dbReference>
<dbReference type="GO" id="GO:1902657">
    <property type="term" value="P:protein localization to prospore membrane"/>
    <property type="evidence" value="ECO:0007669"/>
    <property type="project" value="InterPro"/>
</dbReference>
<feature type="compositionally biased region" description="Low complexity" evidence="1">
    <location>
        <begin position="64"/>
        <end position="77"/>
    </location>
</feature>
<feature type="domain" description="Prospore membrane adapter protein SPO71 PH" evidence="3">
    <location>
        <begin position="315"/>
        <end position="460"/>
    </location>
</feature>
<dbReference type="Pfam" id="PF23207">
    <property type="entry name" value="PH_SPO71"/>
    <property type="match status" value="1"/>
</dbReference>
<dbReference type="PANTHER" id="PTHR28076:SF1">
    <property type="entry name" value="PROSPORE MEMBRANE ADAPTER PROTEIN SPO71"/>
    <property type="match status" value="1"/>
</dbReference>
<keyword evidence="5" id="KW-1185">Reference proteome</keyword>
<evidence type="ECO:0000259" key="3">
    <source>
        <dbReference type="Pfam" id="PF23207"/>
    </source>
</evidence>
<proteinExistence type="predicted"/>
<dbReference type="STRING" id="139420.A0A371DLD0"/>
<feature type="region of interest" description="Disordered" evidence="1">
    <location>
        <begin position="98"/>
        <end position="135"/>
    </location>
</feature>
<feature type="compositionally biased region" description="Basic residues" evidence="1">
    <location>
        <begin position="47"/>
        <end position="57"/>
    </location>
</feature>
<sequence length="1030" mass="116351">MTPRSVAPSPPLPPSTEAVKNDDVHKYRRRFIGPLPVAALQSAETKRPRKEKRRHRLLAREPTDSSSSSDSDDSSSLSDVIHRHALSFFLRHGGKRENWGESQQKSVRAEMRRRWRESEWGRARKRQRQAGNTPKWIGNSFDVGVFLGVDILADDVRLPSQDPSASAGPSTSAQTVRPVVGVSAHSDAADTFVTAQSHLSSPPEQSGPPALSPDVSRGTGPTLSTSSSTALLASNAEPGPSVRSIPSVGNGDHAIPLPVPRPAKGKGKSRHVHYEEDTPAPPAEVLARTGDDVRVTSAGAVEQTTSEARVKWGDVIMRDRMLVRVSYTEDSVPATFDERQNRITRHLENEGWTEYIVAWRKDRLELYEDHHTPGKEWFLGTKRLSYLVPLNSSSTRLSLYSFVDLTFCVTCPPTPVKIDAKRRRHFFGSPRGTNIFVFKLKSRTRAIDWMWHLWRHLGGKMPPYIEVRTPALDTRLTVDVPGFDTADMDSAYNVFQRANIIGLCEKSLRSDPEYSALLKRDEENGAVFDLAWRMNTDLDWVWQEDDVQGKARKWAVLCGLALKQADQPAHLEFRMRRHYPTRLHMKDGTRLDEPPAVEGYLDRIRPNSQLKQSLYLVSHDGYLFTLTHANAHQPPPPGAAVDASTVSQIAFSMAGLPGNTETRRNSEVRRGQLQILEATGVSDLRNIVAVRRAFQLVPQNREQMDVRQITDWEDSETFWAQVERSESDDEDAGGEVGMTRAKDKGRLRLRRSFELLLTSGRVIRFEAYSCAAALEWIVRLRPLVSYWKKRHQFDARLEMDIAHVSTGRERITPQRPREDHAHAGGHDTPVEPPPDRDASLPDLTFFYNWCVLEGCRPILKCGRLYGRKGWWGQYKHIQLVLISGHLVQYHITGSSSMYHRRDKVIELLDAYICSGYFAAQYLPEGQYDANAPPVARRYQDGLETDDGEEDTLFIVWYRKVKGAAPGVKRNNSGADVPPLNAKRKVAIFRTRSKLERDAWVWAINVEIEKVVRASKEREEAVRQAGELLKT</sequence>
<evidence type="ECO:0008006" key="6">
    <source>
        <dbReference type="Google" id="ProtNLM"/>
    </source>
</evidence>
<dbReference type="InterPro" id="IPR040345">
    <property type="entry name" value="Mug56/Spo71"/>
</dbReference>
<feature type="domain" description="Mug56/Spo71 PH" evidence="2">
    <location>
        <begin position="862"/>
        <end position="1007"/>
    </location>
</feature>
<gene>
    <name evidence="4" type="ORF">OH76DRAFT_1399225</name>
</gene>
<dbReference type="AlphaFoldDB" id="A0A371DLD0"/>
<evidence type="ECO:0000259" key="2">
    <source>
        <dbReference type="Pfam" id="PF15404"/>
    </source>
</evidence>
<feature type="region of interest" description="Disordered" evidence="1">
    <location>
        <begin position="1"/>
        <end position="24"/>
    </location>
</feature>
<feature type="compositionally biased region" description="Low complexity" evidence="1">
    <location>
        <begin position="222"/>
        <end position="236"/>
    </location>
</feature>
<dbReference type="EMBL" id="KZ857387">
    <property type="protein sequence ID" value="RDX53328.1"/>
    <property type="molecule type" value="Genomic_DNA"/>
</dbReference>
<evidence type="ECO:0000313" key="5">
    <source>
        <dbReference type="Proteomes" id="UP000256964"/>
    </source>
</evidence>
<protein>
    <recommendedName>
        <fullName evidence="6">Mug56/Spo71 PH domain-containing protein</fullName>
    </recommendedName>
</protein>
<reference evidence="4 5" key="1">
    <citation type="journal article" date="2018" name="Biotechnol. Biofuels">
        <title>Integrative visual omics of the white-rot fungus Polyporus brumalis exposes the biotechnological potential of its oxidative enzymes for delignifying raw plant biomass.</title>
        <authorList>
            <person name="Miyauchi S."/>
            <person name="Rancon A."/>
            <person name="Drula E."/>
            <person name="Hage H."/>
            <person name="Chaduli D."/>
            <person name="Favel A."/>
            <person name="Grisel S."/>
            <person name="Henrissat B."/>
            <person name="Herpoel-Gimbert I."/>
            <person name="Ruiz-Duenas F.J."/>
            <person name="Chevret D."/>
            <person name="Hainaut M."/>
            <person name="Lin J."/>
            <person name="Wang M."/>
            <person name="Pangilinan J."/>
            <person name="Lipzen A."/>
            <person name="Lesage-Meessen L."/>
            <person name="Navarro D."/>
            <person name="Riley R."/>
            <person name="Grigoriev I.V."/>
            <person name="Zhou S."/>
            <person name="Raouche S."/>
            <person name="Rosso M.N."/>
        </authorList>
    </citation>
    <scope>NUCLEOTIDE SEQUENCE [LARGE SCALE GENOMIC DNA]</scope>
    <source>
        <strain evidence="4 5">BRFM 1820</strain>
    </source>
</reference>
<name>A0A371DLD0_9APHY</name>
<feature type="compositionally biased region" description="Polar residues" evidence="1">
    <location>
        <begin position="195"/>
        <end position="204"/>
    </location>
</feature>
<feature type="region of interest" description="Disordered" evidence="1">
    <location>
        <begin position="807"/>
        <end position="835"/>
    </location>
</feature>
<dbReference type="Proteomes" id="UP000256964">
    <property type="component" value="Unassembled WGS sequence"/>
</dbReference>
<dbReference type="Pfam" id="PF15404">
    <property type="entry name" value="PH_4"/>
    <property type="match status" value="1"/>
</dbReference>
<feature type="compositionally biased region" description="Basic and acidic residues" evidence="1">
    <location>
        <begin position="107"/>
        <end position="122"/>
    </location>
</feature>
<evidence type="ECO:0000313" key="4">
    <source>
        <dbReference type="EMBL" id="RDX53328.1"/>
    </source>
</evidence>
<dbReference type="InterPro" id="IPR039486">
    <property type="entry name" value="Mug56/Spo71_PH"/>
</dbReference>
<accession>A0A371DLD0</accession>